<feature type="domain" description="Ion transport" evidence="15">
    <location>
        <begin position="109"/>
        <end position="281"/>
    </location>
</feature>
<keyword evidence="8" id="KW-0630">Potassium</keyword>
<accession>A0A814YU92</accession>
<name>A0A814YU92_9BILA</name>
<comment type="caution">
    <text evidence="16">The sequence shown here is derived from an EMBL/GenBank/DDBJ whole genome shotgun (WGS) entry which is preliminary data.</text>
</comment>
<evidence type="ECO:0000256" key="1">
    <source>
        <dbReference type="ARBA" id="ARBA00004141"/>
    </source>
</evidence>
<reference evidence="16" key="1">
    <citation type="submission" date="2021-02" db="EMBL/GenBank/DDBJ databases">
        <authorList>
            <person name="Nowell W R."/>
        </authorList>
    </citation>
    <scope>NUCLEOTIDE SEQUENCE</scope>
</reference>
<feature type="transmembrane region" description="Helical" evidence="14">
    <location>
        <begin position="234"/>
        <end position="252"/>
    </location>
</feature>
<dbReference type="InterPro" id="IPR047871">
    <property type="entry name" value="K_chnl_Slo-like"/>
</dbReference>
<dbReference type="Gene3D" id="1.10.287.70">
    <property type="match status" value="1"/>
</dbReference>
<dbReference type="InterPro" id="IPR005821">
    <property type="entry name" value="Ion_trans_dom"/>
</dbReference>
<feature type="transmembrane region" description="Helical" evidence="14">
    <location>
        <begin position="108"/>
        <end position="126"/>
    </location>
</feature>
<comment type="subcellular location">
    <subcellularLocation>
        <location evidence="1">Membrane</location>
        <topology evidence="1">Multi-pass membrane protein</topology>
    </subcellularLocation>
</comment>
<dbReference type="GO" id="GO:0060072">
    <property type="term" value="F:large conductance calcium-activated potassium channel activity"/>
    <property type="evidence" value="ECO:0007669"/>
    <property type="project" value="TreeGrafter"/>
</dbReference>
<dbReference type="PANTHER" id="PTHR10027:SF33">
    <property type="entry name" value="CALCIUM-ACTIVATED POTASSIUM CHANNEL SUBUNIT ALPHA-1-RELATED"/>
    <property type="match status" value="1"/>
</dbReference>
<evidence type="ECO:0000256" key="2">
    <source>
        <dbReference type="ARBA" id="ARBA00022448"/>
    </source>
</evidence>
<dbReference type="GO" id="GO:0034702">
    <property type="term" value="C:monoatomic ion channel complex"/>
    <property type="evidence" value="ECO:0007669"/>
    <property type="project" value="UniProtKB-KW"/>
</dbReference>
<keyword evidence="3" id="KW-0633">Potassium transport</keyword>
<evidence type="ECO:0000256" key="3">
    <source>
        <dbReference type="ARBA" id="ARBA00022538"/>
    </source>
</evidence>
<dbReference type="AlphaFoldDB" id="A0A814YU92"/>
<keyword evidence="2" id="KW-0813">Transport</keyword>
<keyword evidence="12" id="KW-0407">Ion channel</keyword>
<feature type="transmembrane region" description="Helical" evidence="14">
    <location>
        <begin position="146"/>
        <end position="165"/>
    </location>
</feature>
<dbReference type="Pfam" id="PF00520">
    <property type="entry name" value="Ion_trans"/>
    <property type="match status" value="1"/>
</dbReference>
<organism evidence="16 17">
    <name type="scientific">Rotaria sordida</name>
    <dbReference type="NCBI Taxonomy" id="392033"/>
    <lineage>
        <taxon>Eukaryota</taxon>
        <taxon>Metazoa</taxon>
        <taxon>Spiralia</taxon>
        <taxon>Gnathifera</taxon>
        <taxon>Rotifera</taxon>
        <taxon>Eurotatoria</taxon>
        <taxon>Bdelloidea</taxon>
        <taxon>Philodinida</taxon>
        <taxon>Philodinidae</taxon>
        <taxon>Rotaria</taxon>
    </lineage>
</organism>
<evidence type="ECO:0000256" key="9">
    <source>
        <dbReference type="ARBA" id="ARBA00022989"/>
    </source>
</evidence>
<keyword evidence="10" id="KW-0406">Ion transport</keyword>
<keyword evidence="9 14" id="KW-1133">Transmembrane helix</keyword>
<feature type="transmembrane region" description="Helical" evidence="14">
    <location>
        <begin position="24"/>
        <end position="46"/>
    </location>
</feature>
<keyword evidence="5" id="KW-0631">Potassium channel</keyword>
<protein>
    <recommendedName>
        <fullName evidence="13">BK channel</fullName>
    </recommendedName>
</protein>
<evidence type="ECO:0000256" key="5">
    <source>
        <dbReference type="ARBA" id="ARBA00022826"/>
    </source>
</evidence>
<evidence type="ECO:0000256" key="8">
    <source>
        <dbReference type="ARBA" id="ARBA00022958"/>
    </source>
</evidence>
<dbReference type="Proteomes" id="UP000663864">
    <property type="component" value="Unassembled WGS sequence"/>
</dbReference>
<evidence type="ECO:0000256" key="6">
    <source>
        <dbReference type="ARBA" id="ARBA00022837"/>
    </source>
</evidence>
<proteinExistence type="predicted"/>
<evidence type="ECO:0000256" key="4">
    <source>
        <dbReference type="ARBA" id="ARBA00022692"/>
    </source>
</evidence>
<evidence type="ECO:0000313" key="16">
    <source>
        <dbReference type="EMBL" id="CAF1235005.1"/>
    </source>
</evidence>
<evidence type="ECO:0000256" key="11">
    <source>
        <dbReference type="ARBA" id="ARBA00023136"/>
    </source>
</evidence>
<keyword evidence="4 14" id="KW-0812">Transmembrane</keyword>
<dbReference type="GO" id="GO:0045211">
    <property type="term" value="C:postsynaptic membrane"/>
    <property type="evidence" value="ECO:0007669"/>
    <property type="project" value="TreeGrafter"/>
</dbReference>
<keyword evidence="11 14" id="KW-0472">Membrane</keyword>
<dbReference type="SUPFAM" id="SSF81324">
    <property type="entry name" value="Voltage-gated potassium channels"/>
    <property type="match status" value="1"/>
</dbReference>
<evidence type="ECO:0000259" key="15">
    <source>
        <dbReference type="Pfam" id="PF00520"/>
    </source>
</evidence>
<evidence type="ECO:0000256" key="7">
    <source>
        <dbReference type="ARBA" id="ARBA00022882"/>
    </source>
</evidence>
<keyword evidence="7" id="KW-0851">Voltage-gated channel</keyword>
<dbReference type="PANTHER" id="PTHR10027">
    <property type="entry name" value="CALCIUM-ACTIVATED POTASSIUM CHANNEL ALPHA CHAIN"/>
    <property type="match status" value="1"/>
</dbReference>
<feature type="transmembrane region" description="Helical" evidence="14">
    <location>
        <begin position="267"/>
        <end position="285"/>
    </location>
</feature>
<keyword evidence="6" id="KW-0106">Calcium</keyword>
<evidence type="ECO:0000256" key="14">
    <source>
        <dbReference type="SAM" id="Phobius"/>
    </source>
</evidence>
<gene>
    <name evidence="16" type="ORF">ZHD862_LOCUS24572</name>
</gene>
<sequence length="288" mass="33405">MDINNSNMSISKTNLAESCSGERYWFAFLLSSLATFLIGVIAILLWRCGALIYKRGPTIRHRSLRLVSNADKQEISYSFDAINERNWATIIKEYAAKLISGQQLPGKILVIAVVVLSLASLFIYFYDVNTQPIESCQLWSQSPTQQIDLVFNIFFLFYFFLRFVAAQDKLRFWCLDIHSWVDYFTIPPSFTAIVLGRNWIGMRFFRIARIMNIPDILQFLHVLRSSNSIRLTRVLCLLLTVWLSAAGFVHLVENSGDFFQNYSNSQTITYFQCVYFLIVTIRRTYPKL</sequence>
<evidence type="ECO:0000256" key="13">
    <source>
        <dbReference type="ARBA" id="ARBA00029579"/>
    </source>
</evidence>
<evidence type="ECO:0000256" key="10">
    <source>
        <dbReference type="ARBA" id="ARBA00023065"/>
    </source>
</evidence>
<evidence type="ECO:0000313" key="17">
    <source>
        <dbReference type="Proteomes" id="UP000663864"/>
    </source>
</evidence>
<evidence type="ECO:0000256" key="12">
    <source>
        <dbReference type="ARBA" id="ARBA00023303"/>
    </source>
</evidence>
<dbReference type="FunFam" id="1.10.287.70:FF:000015">
    <property type="entry name" value="Calcium-activated potassium channel subunit alpha-1 isoform X7"/>
    <property type="match status" value="1"/>
</dbReference>
<dbReference type="EMBL" id="CAJNOT010001679">
    <property type="protein sequence ID" value="CAF1235005.1"/>
    <property type="molecule type" value="Genomic_DNA"/>
</dbReference>